<evidence type="ECO:0000313" key="2">
    <source>
        <dbReference type="Proteomes" id="UP000184388"/>
    </source>
</evidence>
<dbReference type="AlphaFoldDB" id="A0A9X8MT43"/>
<dbReference type="RefSeq" id="WP_073444574.1">
    <property type="nucleotide sequence ID" value="NZ_FRBK01000006.1"/>
</dbReference>
<dbReference type="EMBL" id="FRBK01000006">
    <property type="protein sequence ID" value="SHL73796.1"/>
    <property type="molecule type" value="Genomic_DNA"/>
</dbReference>
<reference evidence="2" key="1">
    <citation type="submission" date="2016-11" db="EMBL/GenBank/DDBJ databases">
        <authorList>
            <person name="Jaros S."/>
            <person name="Januszkiewicz K."/>
            <person name="Wedrychowicz H."/>
        </authorList>
    </citation>
    <scope>NUCLEOTIDE SEQUENCE [LARGE SCALE GENOMIC DNA]</scope>
    <source>
        <strain evidence="2">CGMCC 4.3555</strain>
    </source>
</reference>
<accession>A0A9X8MT43</accession>
<sequence length="64" mass="7373">MKDTCPACLTRDIAPAESRRRGGRTVDGYQCPRCRHTWATVRDLTAYSELHARRAQRRNRRSAA</sequence>
<organism evidence="1 2">
    <name type="scientific">Streptomyces yunnanensis</name>
    <dbReference type="NCBI Taxonomy" id="156453"/>
    <lineage>
        <taxon>Bacteria</taxon>
        <taxon>Bacillati</taxon>
        <taxon>Actinomycetota</taxon>
        <taxon>Actinomycetes</taxon>
        <taxon>Kitasatosporales</taxon>
        <taxon>Streptomycetaceae</taxon>
        <taxon>Streptomyces</taxon>
    </lineage>
</organism>
<proteinExistence type="predicted"/>
<protein>
    <submittedName>
        <fullName evidence="1">Uncharacterized protein</fullName>
    </submittedName>
</protein>
<evidence type="ECO:0000313" key="1">
    <source>
        <dbReference type="EMBL" id="SHL73796.1"/>
    </source>
</evidence>
<comment type="caution">
    <text evidence="1">The sequence shown here is derived from an EMBL/GenBank/DDBJ whole genome shotgun (WGS) entry which is preliminary data.</text>
</comment>
<name>A0A9X8MT43_9ACTN</name>
<gene>
    <name evidence="1" type="ORF">SAMN05216268_10627</name>
</gene>
<dbReference type="Proteomes" id="UP000184388">
    <property type="component" value="Unassembled WGS sequence"/>
</dbReference>